<evidence type="ECO:0000313" key="6">
    <source>
        <dbReference type="EMBL" id="MBU5483862.1"/>
    </source>
</evidence>
<dbReference type="InterPro" id="IPR007627">
    <property type="entry name" value="RNA_pol_sigma70_r2"/>
</dbReference>
<feature type="domain" description="RNA polymerase sigma factor 70 region 4 type 2" evidence="5">
    <location>
        <begin position="131"/>
        <end position="180"/>
    </location>
</feature>
<proteinExistence type="predicted"/>
<keyword evidence="1" id="KW-0805">Transcription regulation</keyword>
<dbReference type="PANTHER" id="PTHR43133:SF60">
    <property type="entry name" value="RNA POLYMERASE SIGMA FACTOR SIGV"/>
    <property type="match status" value="1"/>
</dbReference>
<dbReference type="NCBIfam" id="NF009174">
    <property type="entry name" value="PRK12522.1"/>
    <property type="match status" value="1"/>
</dbReference>
<feature type="domain" description="RNA polymerase sigma-70 region 2" evidence="4">
    <location>
        <begin position="23"/>
        <end position="90"/>
    </location>
</feature>
<dbReference type="PANTHER" id="PTHR43133">
    <property type="entry name" value="RNA POLYMERASE ECF-TYPE SIGMA FACTO"/>
    <property type="match status" value="1"/>
</dbReference>
<evidence type="ECO:0000256" key="3">
    <source>
        <dbReference type="ARBA" id="ARBA00023163"/>
    </source>
</evidence>
<dbReference type="CDD" id="cd06171">
    <property type="entry name" value="Sigma70_r4"/>
    <property type="match status" value="1"/>
</dbReference>
<evidence type="ECO:0000259" key="5">
    <source>
        <dbReference type="Pfam" id="PF08281"/>
    </source>
</evidence>
<keyword evidence="2" id="KW-0731">Sigma factor</keyword>
<dbReference type="RefSeq" id="WP_216438368.1">
    <property type="nucleotide sequence ID" value="NZ_JAHLQF010000002.1"/>
</dbReference>
<organism evidence="6 7">
    <name type="scientific">Clostridium mobile</name>
    <dbReference type="NCBI Taxonomy" id="2841512"/>
    <lineage>
        <taxon>Bacteria</taxon>
        <taxon>Bacillati</taxon>
        <taxon>Bacillota</taxon>
        <taxon>Clostridia</taxon>
        <taxon>Eubacteriales</taxon>
        <taxon>Clostridiaceae</taxon>
        <taxon>Clostridium</taxon>
    </lineage>
</organism>
<reference evidence="6 7" key="1">
    <citation type="submission" date="2021-06" db="EMBL/GenBank/DDBJ databases">
        <authorList>
            <person name="Sun Q."/>
            <person name="Li D."/>
        </authorList>
    </citation>
    <scope>NUCLEOTIDE SEQUENCE [LARGE SCALE GENOMIC DNA]</scope>
    <source>
        <strain evidence="6 7">MSJ-11</strain>
    </source>
</reference>
<dbReference type="InterPro" id="IPR013249">
    <property type="entry name" value="RNA_pol_sigma70_r4_t2"/>
</dbReference>
<name>A0ABS6EGH3_9CLOT</name>
<comment type="caution">
    <text evidence="6">The sequence shown here is derived from an EMBL/GenBank/DDBJ whole genome shotgun (WGS) entry which is preliminary data.</text>
</comment>
<evidence type="ECO:0000256" key="2">
    <source>
        <dbReference type="ARBA" id="ARBA00023082"/>
    </source>
</evidence>
<dbReference type="EMBL" id="JAHLQF010000002">
    <property type="protein sequence ID" value="MBU5483862.1"/>
    <property type="molecule type" value="Genomic_DNA"/>
</dbReference>
<evidence type="ECO:0000259" key="4">
    <source>
        <dbReference type="Pfam" id="PF04542"/>
    </source>
</evidence>
<dbReference type="NCBIfam" id="TIGR02937">
    <property type="entry name" value="sigma70-ECF"/>
    <property type="match status" value="1"/>
</dbReference>
<gene>
    <name evidence="6" type="ORF">KQI86_05935</name>
</gene>
<keyword evidence="3" id="KW-0804">Transcription</keyword>
<dbReference type="InterPro" id="IPR014284">
    <property type="entry name" value="RNA_pol_sigma-70_dom"/>
</dbReference>
<protein>
    <submittedName>
        <fullName evidence="6">RNA polymerase sigma factor</fullName>
    </submittedName>
</protein>
<dbReference type="Pfam" id="PF08281">
    <property type="entry name" value="Sigma70_r4_2"/>
    <property type="match status" value="1"/>
</dbReference>
<dbReference type="Pfam" id="PF04542">
    <property type="entry name" value="Sigma70_r2"/>
    <property type="match status" value="1"/>
</dbReference>
<dbReference type="Proteomes" id="UP000726170">
    <property type="component" value="Unassembled WGS sequence"/>
</dbReference>
<evidence type="ECO:0000313" key="7">
    <source>
        <dbReference type="Proteomes" id="UP000726170"/>
    </source>
</evidence>
<keyword evidence="7" id="KW-1185">Reference proteome</keyword>
<evidence type="ECO:0000256" key="1">
    <source>
        <dbReference type="ARBA" id="ARBA00023015"/>
    </source>
</evidence>
<dbReference type="InterPro" id="IPR039425">
    <property type="entry name" value="RNA_pol_sigma-70-like"/>
</dbReference>
<sequence length="192" mass="23522">MNVESRYILQMYNNDREQGLEFLVDKYKDSLYKFSLHLCKNSNEAEDLFQDTWIKVFKNINTFDENKNFQTWLFTICMNSYKDRYRKSKRWLNIIRDYFDNEEKQEEMGKVYSTENLPEEETIKDYEKYMIKKAVKTLKDEYRIPLILYYFQQLSYKEISEILSIPEGTIKSRLNKGRKLIKDYMEVNHYDG</sequence>
<accession>A0ABS6EGH3</accession>